<evidence type="ECO:0000313" key="3">
    <source>
        <dbReference type="EMBL" id="MBW5486730.1"/>
    </source>
</evidence>
<organism evidence="3 4">
    <name type="scientific">Streptomyces bambusae</name>
    <dbReference type="NCBI Taxonomy" id="1550616"/>
    <lineage>
        <taxon>Bacteria</taxon>
        <taxon>Bacillati</taxon>
        <taxon>Actinomycetota</taxon>
        <taxon>Actinomycetes</taxon>
        <taxon>Kitasatosporales</taxon>
        <taxon>Streptomycetaceae</taxon>
        <taxon>Streptomyces</taxon>
    </lineage>
</organism>
<accession>A0ABS6ZG51</accession>
<keyword evidence="4" id="KW-1185">Reference proteome</keyword>
<name>A0ABS6ZG51_9ACTN</name>
<reference evidence="3 4" key="1">
    <citation type="submission" date="2019-12" db="EMBL/GenBank/DDBJ databases">
        <title>Genome sequence of Streptomyces bambusae.</title>
        <authorList>
            <person name="Bansal K."/>
            <person name="Choksket S."/>
            <person name="Korpole S."/>
            <person name="Patil P.B."/>
        </authorList>
    </citation>
    <scope>NUCLEOTIDE SEQUENCE [LARGE SCALE GENOMIC DNA]</scope>
    <source>
        <strain evidence="3 4">SK60</strain>
    </source>
</reference>
<evidence type="ECO:0000256" key="2">
    <source>
        <dbReference type="SAM" id="SignalP"/>
    </source>
</evidence>
<proteinExistence type="predicted"/>
<feature type="region of interest" description="Disordered" evidence="1">
    <location>
        <begin position="30"/>
        <end position="49"/>
    </location>
</feature>
<dbReference type="Proteomes" id="UP000812013">
    <property type="component" value="Unassembled WGS sequence"/>
</dbReference>
<sequence>MTTRTMRAALPAVLLSLACLGGAATQPYAAPGAPAPPAAPGPAPAAGVA</sequence>
<dbReference type="EMBL" id="WTFF01000468">
    <property type="protein sequence ID" value="MBW5486730.1"/>
    <property type="molecule type" value="Genomic_DNA"/>
</dbReference>
<feature type="compositionally biased region" description="Pro residues" evidence="1">
    <location>
        <begin position="33"/>
        <end position="43"/>
    </location>
</feature>
<protein>
    <submittedName>
        <fullName evidence="3">Acetyl-CoA carboxylase biotin carboxyl carrier protein subunit</fullName>
    </submittedName>
</protein>
<feature type="chain" id="PRO_5046700850" evidence="2">
    <location>
        <begin position="30"/>
        <end position="49"/>
    </location>
</feature>
<dbReference type="PROSITE" id="PS51257">
    <property type="entry name" value="PROKAR_LIPOPROTEIN"/>
    <property type="match status" value="1"/>
</dbReference>
<feature type="signal peptide" evidence="2">
    <location>
        <begin position="1"/>
        <end position="29"/>
    </location>
</feature>
<evidence type="ECO:0000313" key="4">
    <source>
        <dbReference type="Proteomes" id="UP000812013"/>
    </source>
</evidence>
<evidence type="ECO:0000256" key="1">
    <source>
        <dbReference type="SAM" id="MobiDB-lite"/>
    </source>
</evidence>
<comment type="caution">
    <text evidence="3">The sequence shown here is derived from an EMBL/GenBank/DDBJ whole genome shotgun (WGS) entry which is preliminary data.</text>
</comment>
<keyword evidence="2" id="KW-0732">Signal</keyword>
<feature type="non-terminal residue" evidence="3">
    <location>
        <position position="49"/>
    </location>
</feature>
<gene>
    <name evidence="3" type="ORF">GPJ59_34030</name>
</gene>